<proteinExistence type="inferred from homology"/>
<dbReference type="STRING" id="84022.CACET_c04410"/>
<dbReference type="Gene3D" id="3.40.50.720">
    <property type="entry name" value="NAD(P)-binding Rossmann-like Domain"/>
    <property type="match status" value="1"/>
</dbReference>
<reference evidence="12 13" key="1">
    <citation type="submission" date="2014-10" db="EMBL/GenBank/DDBJ databases">
        <title>Genome sequence of Clostridium aceticum DSM 1496.</title>
        <authorList>
            <person name="Poehlein A."/>
            <person name="Schiel-Bengelsdorf B."/>
            <person name="Gottschalk G."/>
            <person name="Duerre P."/>
            <person name="Daniel R."/>
        </authorList>
    </citation>
    <scope>NUCLEOTIDE SEQUENCE [LARGE SCALE GENOMIC DNA]</scope>
    <source>
        <strain evidence="12 13">DSM 1496</strain>
    </source>
</reference>
<evidence type="ECO:0000256" key="6">
    <source>
        <dbReference type="ARBA" id="ARBA00023002"/>
    </source>
</evidence>
<keyword evidence="6 12" id="KW-0560">Oxidoreductase</keyword>
<keyword evidence="7" id="KW-0520">NAD</keyword>
<dbReference type="PATRIC" id="fig|84022.6.peg.446"/>
<evidence type="ECO:0000256" key="8">
    <source>
        <dbReference type="ARBA" id="ARBA00023141"/>
    </source>
</evidence>
<keyword evidence="8" id="KW-0028">Amino-acid biosynthesis</keyword>
<dbReference type="InterPro" id="IPR036291">
    <property type="entry name" value="NAD(P)-bd_dom_sf"/>
</dbReference>
<dbReference type="RefSeq" id="WP_044823170.1">
    <property type="nucleotide sequence ID" value="NZ_CP009687.1"/>
</dbReference>
<dbReference type="InterPro" id="IPR002912">
    <property type="entry name" value="ACT_dom"/>
</dbReference>
<dbReference type="GO" id="GO:0008977">
    <property type="term" value="F:prephenate dehydrogenase (NAD+) activity"/>
    <property type="evidence" value="ECO:0007669"/>
    <property type="project" value="UniProtKB-EC"/>
</dbReference>
<comment type="similarity">
    <text evidence="2">Belongs to the prephenate/arogenate dehydrogenase family.</text>
</comment>
<evidence type="ECO:0000256" key="2">
    <source>
        <dbReference type="ARBA" id="ARBA00007964"/>
    </source>
</evidence>
<evidence type="ECO:0000256" key="1">
    <source>
        <dbReference type="ARBA" id="ARBA00005067"/>
    </source>
</evidence>
<dbReference type="InterPro" id="IPR008927">
    <property type="entry name" value="6-PGluconate_DH-like_C_sf"/>
</dbReference>
<feature type="domain" description="Prephenate/arogenate dehydrogenase" evidence="10">
    <location>
        <begin position="5"/>
        <end position="291"/>
    </location>
</feature>
<evidence type="ECO:0000313" key="13">
    <source>
        <dbReference type="Proteomes" id="UP000035704"/>
    </source>
</evidence>
<accession>A0A0G3W7V4</accession>
<dbReference type="OrthoDB" id="9802008at2"/>
<gene>
    <name evidence="12" type="primary">tyrA</name>
    <name evidence="12" type="ORF">CACET_c04410</name>
</gene>
<dbReference type="InterPro" id="IPR046825">
    <property type="entry name" value="PDH_C"/>
</dbReference>
<evidence type="ECO:0000256" key="7">
    <source>
        <dbReference type="ARBA" id="ARBA00023027"/>
    </source>
</evidence>
<dbReference type="FunFam" id="3.40.50.720:FF:000208">
    <property type="entry name" value="Prephenate dehydrogenase"/>
    <property type="match status" value="1"/>
</dbReference>
<sequence length="375" mass="41362">MQKFQRIVIIGMGLIGGSLALALKKSGFTGEIIGYDVSKDTLEEAKILGAIDTSYTDPKEAVKKADLVVMAVPVGYYAEIFREVAPFLSEDVVVTDVGSVKGYVEDVVDAYLPKEIQFLGGHPMAGSEKGGIGASSPFLYENAYYFLTPNKNTRKDTIEALEILIKGIGAFPVVVAADEHDKIVAQISHMPHLVAVLLANTLDRRNSISYTPFVGGGFRDTTRIAAGNPHMWRDIFFYNQREMLEGIEVLEVMLKEFREILCQEKSEEVLDTLKKAKAIRDTIPLGARDYIPPLYELIVDVEDRPGVLGELTQLIGDHAINIKEIEILHAREGERGAIRIALSSKEGQEKAFNLLKNGGFPLTYRKGESEDVGNQ</sequence>
<dbReference type="Gene3D" id="1.10.3660.10">
    <property type="entry name" value="6-phosphogluconate dehydrogenase C-terminal like domain"/>
    <property type="match status" value="1"/>
</dbReference>
<protein>
    <recommendedName>
        <fullName evidence="4">Prephenate dehydrogenase</fullName>
        <ecNumber evidence="3">1.3.1.12</ecNumber>
    </recommendedName>
</protein>
<dbReference type="SUPFAM" id="SSF51735">
    <property type="entry name" value="NAD(P)-binding Rossmann-fold domains"/>
    <property type="match status" value="1"/>
</dbReference>
<dbReference type="UniPathway" id="UPA00122">
    <property type="reaction ID" value="UER00961"/>
</dbReference>
<dbReference type="Proteomes" id="UP000035704">
    <property type="component" value="Chromosome"/>
</dbReference>
<dbReference type="PROSITE" id="PS51176">
    <property type="entry name" value="PDH_ADH"/>
    <property type="match status" value="1"/>
</dbReference>
<dbReference type="Pfam" id="PF20463">
    <property type="entry name" value="PDH_C"/>
    <property type="match status" value="1"/>
</dbReference>
<evidence type="ECO:0000313" key="12">
    <source>
        <dbReference type="EMBL" id="AKL93957.1"/>
    </source>
</evidence>
<evidence type="ECO:0000256" key="4">
    <source>
        <dbReference type="ARBA" id="ARBA00016891"/>
    </source>
</evidence>
<dbReference type="SUPFAM" id="SSF48179">
    <property type="entry name" value="6-phosphogluconate dehydrogenase C-terminal domain-like"/>
    <property type="match status" value="1"/>
</dbReference>
<dbReference type="InterPro" id="IPR045865">
    <property type="entry name" value="ACT-like_dom_sf"/>
</dbReference>
<keyword evidence="8" id="KW-0057">Aromatic amino acid biosynthesis</keyword>
<evidence type="ECO:0000259" key="11">
    <source>
        <dbReference type="PROSITE" id="PS51671"/>
    </source>
</evidence>
<dbReference type="PROSITE" id="PS51671">
    <property type="entry name" value="ACT"/>
    <property type="match status" value="1"/>
</dbReference>
<evidence type="ECO:0000259" key="10">
    <source>
        <dbReference type="PROSITE" id="PS51176"/>
    </source>
</evidence>
<dbReference type="GO" id="GO:0070403">
    <property type="term" value="F:NAD+ binding"/>
    <property type="evidence" value="ECO:0007669"/>
    <property type="project" value="InterPro"/>
</dbReference>
<dbReference type="GO" id="GO:0006571">
    <property type="term" value="P:tyrosine biosynthetic process"/>
    <property type="evidence" value="ECO:0007669"/>
    <property type="project" value="UniProtKB-UniPathway"/>
</dbReference>
<evidence type="ECO:0000256" key="3">
    <source>
        <dbReference type="ARBA" id="ARBA00012068"/>
    </source>
</evidence>
<dbReference type="CDD" id="cd04909">
    <property type="entry name" value="ACT_PDH-BS"/>
    <property type="match status" value="1"/>
</dbReference>
<dbReference type="PANTHER" id="PTHR21363:SF0">
    <property type="entry name" value="PREPHENATE DEHYDROGENASE [NADP(+)]"/>
    <property type="match status" value="1"/>
</dbReference>
<dbReference type="AlphaFoldDB" id="A0A0G3W7V4"/>
<comment type="pathway">
    <text evidence="1">Amino-acid biosynthesis; L-tyrosine biosynthesis; (4-hydroxyphenyl)pyruvate from prephenate (NAD(+) route): step 1/1.</text>
</comment>
<dbReference type="EC" id="1.3.1.12" evidence="3"/>
<dbReference type="InterPro" id="IPR050812">
    <property type="entry name" value="Preph/Arog_dehydrog"/>
</dbReference>
<comment type="catalytic activity">
    <reaction evidence="9">
        <text>prephenate + NAD(+) = 3-(4-hydroxyphenyl)pyruvate + CO2 + NADH</text>
        <dbReference type="Rhea" id="RHEA:13869"/>
        <dbReference type="ChEBI" id="CHEBI:16526"/>
        <dbReference type="ChEBI" id="CHEBI:29934"/>
        <dbReference type="ChEBI" id="CHEBI:36242"/>
        <dbReference type="ChEBI" id="CHEBI:57540"/>
        <dbReference type="ChEBI" id="CHEBI:57945"/>
        <dbReference type="EC" id="1.3.1.12"/>
    </reaction>
</comment>
<dbReference type="InterPro" id="IPR046826">
    <property type="entry name" value="PDH_N"/>
</dbReference>
<evidence type="ECO:0000256" key="9">
    <source>
        <dbReference type="ARBA" id="ARBA00049260"/>
    </source>
</evidence>
<dbReference type="Pfam" id="PF02153">
    <property type="entry name" value="PDH_N"/>
    <property type="match status" value="1"/>
</dbReference>
<name>A0A0G3W7V4_9CLOT</name>
<dbReference type="Pfam" id="PF01842">
    <property type="entry name" value="ACT"/>
    <property type="match status" value="1"/>
</dbReference>
<evidence type="ECO:0000256" key="5">
    <source>
        <dbReference type="ARBA" id="ARBA00022498"/>
    </source>
</evidence>
<dbReference type="EMBL" id="CP009687">
    <property type="protein sequence ID" value="AKL93957.1"/>
    <property type="molecule type" value="Genomic_DNA"/>
</dbReference>
<organism evidence="12 13">
    <name type="scientific">Clostridium aceticum</name>
    <dbReference type="NCBI Taxonomy" id="84022"/>
    <lineage>
        <taxon>Bacteria</taxon>
        <taxon>Bacillati</taxon>
        <taxon>Bacillota</taxon>
        <taxon>Clostridia</taxon>
        <taxon>Eubacteriales</taxon>
        <taxon>Clostridiaceae</taxon>
        <taxon>Clostridium</taxon>
    </lineage>
</organism>
<dbReference type="Gene3D" id="3.30.70.260">
    <property type="match status" value="1"/>
</dbReference>
<dbReference type="SUPFAM" id="SSF55021">
    <property type="entry name" value="ACT-like"/>
    <property type="match status" value="1"/>
</dbReference>
<keyword evidence="5" id="KW-0827">Tyrosine biosynthesis</keyword>
<dbReference type="GO" id="GO:0004665">
    <property type="term" value="F:prephenate dehydrogenase (NADP+) activity"/>
    <property type="evidence" value="ECO:0007669"/>
    <property type="project" value="InterPro"/>
</dbReference>
<dbReference type="InterPro" id="IPR003099">
    <property type="entry name" value="Prephen_DH"/>
</dbReference>
<keyword evidence="13" id="KW-1185">Reference proteome</keyword>
<feature type="domain" description="ACT" evidence="11">
    <location>
        <begin position="296"/>
        <end position="375"/>
    </location>
</feature>
<dbReference type="KEGG" id="cace:CACET_c04410"/>
<dbReference type="PANTHER" id="PTHR21363">
    <property type="entry name" value="PREPHENATE DEHYDROGENASE"/>
    <property type="match status" value="1"/>
</dbReference>